<proteinExistence type="predicted"/>
<comment type="caution">
    <text evidence="1">The sequence shown here is derived from an EMBL/GenBank/DDBJ whole genome shotgun (WGS) entry which is preliminary data.</text>
</comment>
<evidence type="ECO:0000313" key="1">
    <source>
        <dbReference type="EMBL" id="PYC19533.1"/>
    </source>
</evidence>
<protein>
    <submittedName>
        <fullName evidence="1">Uncharacterized protein</fullName>
    </submittedName>
</protein>
<sequence length="97" mass="11439">MKRRTFRLGDLRAGKTFFVAWVDHSTPLPRPVVQEYLVTSRAAGYWPAEGEWYPYRLRPELVAYIAQDCPLYRTRRDANRAALGELKRFNLNRKARP</sequence>
<accession>A0A2V4L011</accession>
<dbReference type="OrthoDB" id="9958053at2"/>
<dbReference type="EMBL" id="QJRX01000014">
    <property type="protein sequence ID" value="PYC19533.1"/>
    <property type="molecule type" value="Genomic_DNA"/>
</dbReference>
<dbReference type="Proteomes" id="UP000248146">
    <property type="component" value="Unassembled WGS sequence"/>
</dbReference>
<organism evidence="1 2">
    <name type="scientific">Aquipseudomonas alcaligenes</name>
    <name type="common">Pseudomonas alcaligenes</name>
    <dbReference type="NCBI Taxonomy" id="43263"/>
    <lineage>
        <taxon>Bacteria</taxon>
        <taxon>Pseudomonadati</taxon>
        <taxon>Pseudomonadota</taxon>
        <taxon>Gammaproteobacteria</taxon>
        <taxon>Pseudomonadales</taxon>
        <taxon>Pseudomonadaceae</taxon>
        <taxon>Aquipseudomonas</taxon>
    </lineage>
</organism>
<gene>
    <name evidence="1" type="ORF">DMO17_19340</name>
</gene>
<dbReference type="AlphaFoldDB" id="A0A2V4L011"/>
<name>A0A2V4L011_AQUAC</name>
<dbReference type="RefSeq" id="WP_110684111.1">
    <property type="nucleotide sequence ID" value="NZ_QJRX01000014.1"/>
</dbReference>
<reference evidence="1 2" key="1">
    <citation type="submission" date="2018-06" db="EMBL/GenBank/DDBJ databases">
        <title>Pseudomonas diversity within urban Lake Michigan freshwaters.</title>
        <authorList>
            <person name="Batrich M."/>
            <person name="Hatzopoulos T."/>
            <person name="Putonti C."/>
        </authorList>
    </citation>
    <scope>NUCLEOTIDE SEQUENCE [LARGE SCALE GENOMIC DNA]</scope>
    <source>
        <strain evidence="1 2">MB-090714</strain>
    </source>
</reference>
<evidence type="ECO:0000313" key="2">
    <source>
        <dbReference type="Proteomes" id="UP000248146"/>
    </source>
</evidence>